<name>A0A7Z1B5H0_9BACI</name>
<dbReference type="Proteomes" id="UP000185604">
    <property type="component" value="Unassembled WGS sequence"/>
</dbReference>
<reference evidence="1 2" key="1">
    <citation type="journal article" date="2016" name="Front. Microbiol.">
        <title>High-Level Heat Resistance of Spores of Bacillus amyloliquefaciens and Bacillus licheniformis Results from the Presence of a spoVA Operon in a Tn1546 Transposon.</title>
        <authorList>
            <person name="Berendsen E.M."/>
            <person name="Koning R.A."/>
            <person name="Boekhorst J."/>
            <person name="de Jong A."/>
            <person name="Kuipers O.P."/>
            <person name="Wells-Bennik M.H."/>
        </authorList>
    </citation>
    <scope>NUCLEOTIDE SEQUENCE [LARGE SCALE GENOMIC DNA]</scope>
    <source>
        <strain evidence="1 2">B4121</strain>
    </source>
</reference>
<comment type="caution">
    <text evidence="1">The sequence shown here is derived from an EMBL/GenBank/DDBJ whole genome shotgun (WGS) entry which is preliminary data.</text>
</comment>
<gene>
    <name evidence="1" type="ORF">B4121_0541</name>
</gene>
<organism evidence="1 2">
    <name type="scientific">Bacillus paralicheniformis</name>
    <dbReference type="NCBI Taxonomy" id="1648923"/>
    <lineage>
        <taxon>Bacteria</taxon>
        <taxon>Bacillati</taxon>
        <taxon>Bacillota</taxon>
        <taxon>Bacilli</taxon>
        <taxon>Bacillales</taxon>
        <taxon>Bacillaceae</taxon>
        <taxon>Bacillus</taxon>
    </lineage>
</organism>
<accession>A0A7Z1B5H0</accession>
<proteinExistence type="predicted"/>
<evidence type="ECO:0000313" key="2">
    <source>
        <dbReference type="Proteomes" id="UP000185604"/>
    </source>
</evidence>
<sequence>MYKFIKDIHIKGKTSFRKELKHVQDHNAIDKLFSVSICNSLCSHGPSS</sequence>
<dbReference type="AlphaFoldDB" id="A0A7Z1B5H0"/>
<protein>
    <submittedName>
        <fullName evidence="1">Uncharacterized protein</fullName>
    </submittedName>
</protein>
<dbReference type="EMBL" id="LKPO01000002">
    <property type="protein sequence ID" value="OLF98235.1"/>
    <property type="molecule type" value="Genomic_DNA"/>
</dbReference>
<evidence type="ECO:0000313" key="1">
    <source>
        <dbReference type="EMBL" id="OLF98235.1"/>
    </source>
</evidence>